<protein>
    <submittedName>
        <fullName evidence="2">Uncharacterized protein</fullName>
    </submittedName>
</protein>
<dbReference type="AlphaFoldDB" id="A0AAV4GDA3"/>
<evidence type="ECO:0000313" key="3">
    <source>
        <dbReference type="Proteomes" id="UP000762676"/>
    </source>
</evidence>
<proteinExistence type="predicted"/>
<evidence type="ECO:0000256" key="1">
    <source>
        <dbReference type="SAM" id="MobiDB-lite"/>
    </source>
</evidence>
<accession>A0AAV4GDA3</accession>
<reference evidence="2 3" key="1">
    <citation type="journal article" date="2021" name="Elife">
        <title>Chloroplast acquisition without the gene transfer in kleptoplastic sea slugs, Plakobranchus ocellatus.</title>
        <authorList>
            <person name="Maeda T."/>
            <person name="Takahashi S."/>
            <person name="Yoshida T."/>
            <person name="Shimamura S."/>
            <person name="Takaki Y."/>
            <person name="Nagai Y."/>
            <person name="Toyoda A."/>
            <person name="Suzuki Y."/>
            <person name="Arimoto A."/>
            <person name="Ishii H."/>
            <person name="Satoh N."/>
            <person name="Nishiyama T."/>
            <person name="Hasebe M."/>
            <person name="Maruyama T."/>
            <person name="Minagawa J."/>
            <person name="Obokata J."/>
            <person name="Shigenobu S."/>
        </authorList>
    </citation>
    <scope>NUCLEOTIDE SEQUENCE [LARGE SCALE GENOMIC DNA]</scope>
</reference>
<sequence length="138" mass="15191">MIAYLWIVFGLAYLAVVKCFLADTLMAKANAVERGTLRRLAVSAYRWALKLQSCPRHLKLTETSTCNLHDEVYLTPAYFKGSPPTPRDRSGDSDDCTPSATSGPCDGRRSRVQVVSSVSFPTDETEVCRGNDAINEVT</sequence>
<organism evidence="2 3">
    <name type="scientific">Elysia marginata</name>
    <dbReference type="NCBI Taxonomy" id="1093978"/>
    <lineage>
        <taxon>Eukaryota</taxon>
        <taxon>Metazoa</taxon>
        <taxon>Spiralia</taxon>
        <taxon>Lophotrochozoa</taxon>
        <taxon>Mollusca</taxon>
        <taxon>Gastropoda</taxon>
        <taxon>Heterobranchia</taxon>
        <taxon>Euthyneura</taxon>
        <taxon>Panpulmonata</taxon>
        <taxon>Sacoglossa</taxon>
        <taxon>Placobranchoidea</taxon>
        <taxon>Plakobranchidae</taxon>
        <taxon>Elysia</taxon>
    </lineage>
</organism>
<dbReference type="EMBL" id="BMAT01011991">
    <property type="protein sequence ID" value="GFR83274.1"/>
    <property type="molecule type" value="Genomic_DNA"/>
</dbReference>
<comment type="caution">
    <text evidence="2">The sequence shown here is derived from an EMBL/GenBank/DDBJ whole genome shotgun (WGS) entry which is preliminary data.</text>
</comment>
<keyword evidence="3" id="KW-1185">Reference proteome</keyword>
<gene>
    <name evidence="2" type="ORF">ElyMa_005971900</name>
</gene>
<evidence type="ECO:0000313" key="2">
    <source>
        <dbReference type="EMBL" id="GFR83274.1"/>
    </source>
</evidence>
<feature type="region of interest" description="Disordered" evidence="1">
    <location>
        <begin position="79"/>
        <end position="110"/>
    </location>
</feature>
<dbReference type="Proteomes" id="UP000762676">
    <property type="component" value="Unassembled WGS sequence"/>
</dbReference>
<name>A0AAV4GDA3_9GAST</name>